<keyword evidence="4" id="KW-0210">Decarboxylase</keyword>
<reference evidence="8" key="1">
    <citation type="journal article" date="2020" name="BMC">
        <title>Leishmania infection induces a limited differential gene expression in the sand fly midgut.</title>
        <authorList>
            <person name="Coutinho-Abreu I.V."/>
            <person name="Serafim T.D."/>
            <person name="Meneses C."/>
            <person name="Kamhawi S."/>
            <person name="Oliveira F."/>
            <person name="Valenzuela J.G."/>
        </authorList>
    </citation>
    <scope>NUCLEOTIDE SEQUENCE</scope>
    <source>
        <strain evidence="8">Jacobina</strain>
        <tissue evidence="8">Midgut</tissue>
    </source>
</reference>
<comment type="cofactor">
    <cofactor evidence="1 7">
        <name>pyridoxal 5'-phosphate</name>
        <dbReference type="ChEBI" id="CHEBI:597326"/>
    </cofactor>
</comment>
<keyword evidence="6" id="KW-0456">Lyase</keyword>
<dbReference type="CDD" id="cd06450">
    <property type="entry name" value="DOPA_deC_like"/>
    <property type="match status" value="1"/>
</dbReference>
<dbReference type="GO" id="GO:0005737">
    <property type="term" value="C:cytoplasm"/>
    <property type="evidence" value="ECO:0007669"/>
    <property type="project" value="TreeGrafter"/>
</dbReference>
<name>A0A7G3AIA4_LUTLO</name>
<evidence type="ECO:0000313" key="8">
    <source>
        <dbReference type="EMBL" id="MBC1172025.1"/>
    </source>
</evidence>
<dbReference type="VEuPathDB" id="VectorBase:LLONM1_004262"/>
<dbReference type="InterPro" id="IPR002129">
    <property type="entry name" value="PyrdxlP-dep_de-COase"/>
</dbReference>
<dbReference type="PANTHER" id="PTHR45677:SF12">
    <property type="entry name" value="BLACK, ISOFORM A"/>
    <property type="match status" value="1"/>
</dbReference>
<proteinExistence type="inferred from homology"/>
<evidence type="ECO:0000256" key="6">
    <source>
        <dbReference type="ARBA" id="ARBA00023239"/>
    </source>
</evidence>
<evidence type="ECO:0000256" key="3">
    <source>
        <dbReference type="ARBA" id="ARBA00011738"/>
    </source>
</evidence>
<dbReference type="GO" id="GO:0030170">
    <property type="term" value="F:pyridoxal phosphate binding"/>
    <property type="evidence" value="ECO:0007669"/>
    <property type="project" value="InterPro"/>
</dbReference>
<organism evidence="8">
    <name type="scientific">Lutzomyia longipalpis</name>
    <name type="common">Sand fly</name>
    <dbReference type="NCBI Taxonomy" id="7200"/>
    <lineage>
        <taxon>Eukaryota</taxon>
        <taxon>Metazoa</taxon>
        <taxon>Ecdysozoa</taxon>
        <taxon>Arthropoda</taxon>
        <taxon>Hexapoda</taxon>
        <taxon>Insecta</taxon>
        <taxon>Pterygota</taxon>
        <taxon>Neoptera</taxon>
        <taxon>Endopterygota</taxon>
        <taxon>Diptera</taxon>
        <taxon>Nematocera</taxon>
        <taxon>Psychodoidea</taxon>
        <taxon>Psychodidae</taxon>
        <taxon>Lutzomyia</taxon>
        <taxon>Lutzomyia</taxon>
    </lineage>
</organism>
<keyword evidence="5 7" id="KW-0663">Pyridoxal phosphate</keyword>
<comment type="subunit">
    <text evidence="3">Homodimer.</text>
</comment>
<dbReference type="AlphaFoldDB" id="A0A7G3AIA4"/>
<evidence type="ECO:0000256" key="2">
    <source>
        <dbReference type="ARBA" id="ARBA00009533"/>
    </source>
</evidence>
<dbReference type="Pfam" id="PF00282">
    <property type="entry name" value="Pyridoxal_deC"/>
    <property type="match status" value="2"/>
</dbReference>
<dbReference type="Gene3D" id="3.40.640.10">
    <property type="entry name" value="Type I PLP-dependent aspartate aminotransferase-like (Major domain)"/>
    <property type="match status" value="1"/>
</dbReference>
<evidence type="ECO:0000256" key="1">
    <source>
        <dbReference type="ARBA" id="ARBA00001933"/>
    </source>
</evidence>
<evidence type="ECO:0000256" key="4">
    <source>
        <dbReference type="ARBA" id="ARBA00022793"/>
    </source>
</evidence>
<dbReference type="Gene3D" id="3.90.1150.170">
    <property type="match status" value="2"/>
</dbReference>
<sequence>MPANGQLNVDVQTVEDFHISSGSESAGMSEEDEEILQRGRDTTKCGAIKEDRMVHDVAVESSTTKRYHSQPNRTHEKFLRDCVDELLERAIFSGTDKANKVLEWRNPEDLAALLDLELPAEGSTDTQLMDYIRQTIKYSVKTGHPYFVNQLFSTVDPYALAGQWVTDALNPSVYTYEVAPVFTLMEEVVLRELRKIVGFPNGEGDGIFAPGGSIANGYAISCARYRNMPDVKARGLHAMPRLVLFTSEDAHYSIQKLASFMGIGADNVYSIRTDACGKMERNNLESEILRAKCEGGHPFMVSATAGTTVLGAFDPLTEIANLCEKYQLWFHVDAAWGGGALVSPKYRALLAGIERADSVTWNPHKLLAAPQQCSTFLTRHPNLLKQCHSCNASYLFQKDKFYDTKYDTGDKHIQCGRRADVFKFWLMWKAKGTLGLQRHAEKVFEMAEFFTEQIRQRDDFEMVVAEPECTNVCFWYLPPSLRSCPRDEEFLTKLHRVAPKIKERMMKEGSMMITYQPLRQKPNFFRLVLQNSSLEKSDMLHIINKIAQLGEDLADSVTWNPHKLLAAPQQCSTFLTRHPNLLKQCHSCNASYLFQKDKFYDTKYDTGDKHIQCGRRADVFKFWLMWKAKGTLGLQRHAEKVFEMAEFFTEQIRQRDDFEMVVAEPECTNVCFWYLPPSLRSCPRDEEFLTKLHRVAPKIKERMMKEGSMMITYQPLRQKPNFFRLVLQNSSLEKSDMLHIINKIAQLGEDL</sequence>
<dbReference type="InterPro" id="IPR015424">
    <property type="entry name" value="PyrdxlP-dep_Trfase"/>
</dbReference>
<dbReference type="GO" id="GO:0016831">
    <property type="term" value="F:carboxy-lyase activity"/>
    <property type="evidence" value="ECO:0007669"/>
    <property type="project" value="UniProtKB-KW"/>
</dbReference>
<dbReference type="VEuPathDB" id="VectorBase:LLONM1_001258"/>
<feature type="modified residue" description="N6-(pyridoxal phosphate)lysine" evidence="7">
    <location>
        <position position="365"/>
    </location>
</feature>
<dbReference type="SUPFAM" id="SSF53383">
    <property type="entry name" value="PLP-dependent transferases"/>
    <property type="match status" value="2"/>
</dbReference>
<protein>
    <submittedName>
        <fullName evidence="8">Putative glutamate decarboxylase</fullName>
    </submittedName>
</protein>
<dbReference type="PANTHER" id="PTHR45677">
    <property type="entry name" value="GLUTAMATE DECARBOXYLASE-RELATED"/>
    <property type="match status" value="1"/>
</dbReference>
<dbReference type="FunFam" id="3.40.640.10:FF:000016">
    <property type="entry name" value="Glutamate decarboxylase like 1"/>
    <property type="match status" value="1"/>
</dbReference>
<accession>A0A7G3AIA4</accession>
<evidence type="ECO:0000256" key="7">
    <source>
        <dbReference type="PIRSR" id="PIRSR602129-50"/>
    </source>
</evidence>
<dbReference type="InterPro" id="IPR015421">
    <property type="entry name" value="PyrdxlP-dep_Trfase_major"/>
</dbReference>
<comment type="similarity">
    <text evidence="2">Belongs to the group II decarboxylase family.</text>
</comment>
<dbReference type="GO" id="GO:0019752">
    <property type="term" value="P:carboxylic acid metabolic process"/>
    <property type="evidence" value="ECO:0007669"/>
    <property type="project" value="InterPro"/>
</dbReference>
<dbReference type="EMBL" id="GITU01003322">
    <property type="protein sequence ID" value="MBC1172025.1"/>
    <property type="molecule type" value="Transcribed_RNA"/>
</dbReference>
<evidence type="ECO:0000256" key="5">
    <source>
        <dbReference type="ARBA" id="ARBA00022898"/>
    </source>
</evidence>